<comment type="caution">
    <text evidence="1">The sequence shown here is derived from an EMBL/GenBank/DDBJ whole genome shotgun (WGS) entry which is preliminary data.</text>
</comment>
<proteinExistence type="predicted"/>
<evidence type="ECO:0000313" key="1">
    <source>
        <dbReference type="EMBL" id="RTQ48895.1"/>
    </source>
</evidence>
<keyword evidence="2" id="KW-1185">Reference proteome</keyword>
<evidence type="ECO:0000313" key="2">
    <source>
        <dbReference type="Proteomes" id="UP000282184"/>
    </source>
</evidence>
<dbReference type="RefSeq" id="WP_126693971.1">
    <property type="nucleotide sequence ID" value="NZ_RXOF01000008.1"/>
</dbReference>
<dbReference type="OrthoDB" id="8716700at2"/>
<dbReference type="EMBL" id="RXOF01000008">
    <property type="protein sequence ID" value="RTQ48895.1"/>
    <property type="molecule type" value="Genomic_DNA"/>
</dbReference>
<gene>
    <name evidence="1" type="ORF">EJV47_14970</name>
</gene>
<dbReference type="AlphaFoldDB" id="A0A431U1A9"/>
<protein>
    <submittedName>
        <fullName evidence="1">N-formylglutamate deformylase</fullName>
    </submittedName>
</protein>
<name>A0A431U1A9_9BACT</name>
<sequence>MQLFDLTLPAGPPQLPIVISVPHAGTEFPADIQAELKPALLPPDDTDWFVHQLYDFATALGLPILRARYSRWVIDLNRNPDSAPLYSDGRVITGLCTATTFLGEPIYRDERPEVALEEVARRRTLYFEPYHAQLQQLLDDTRQRFGRVLLWDCHSIRRRVPAIHQGPFPDLILGSADETSAAPELIRLALQQLGSGGYSLQHNHPFKGGYITRHFGRPAEQQHALQLEMAKDVYMDDAEQHYAPERAEQMRAVLRQTLQTLGQSLLSAKQ</sequence>
<dbReference type="Pfam" id="PF05013">
    <property type="entry name" value="FGase"/>
    <property type="match status" value="1"/>
</dbReference>
<dbReference type="Proteomes" id="UP000282184">
    <property type="component" value="Unassembled WGS sequence"/>
</dbReference>
<dbReference type="InterPro" id="IPR007709">
    <property type="entry name" value="N-FG_amidohydro"/>
</dbReference>
<organism evidence="1 2">
    <name type="scientific">Hymenobacter gummosus</name>
    <dbReference type="NCBI Taxonomy" id="1776032"/>
    <lineage>
        <taxon>Bacteria</taxon>
        <taxon>Pseudomonadati</taxon>
        <taxon>Bacteroidota</taxon>
        <taxon>Cytophagia</taxon>
        <taxon>Cytophagales</taxon>
        <taxon>Hymenobacteraceae</taxon>
        <taxon>Hymenobacter</taxon>
    </lineage>
</organism>
<dbReference type="Gene3D" id="3.40.630.40">
    <property type="entry name" value="Zn-dependent exopeptidases"/>
    <property type="match status" value="1"/>
</dbReference>
<accession>A0A431U1A9</accession>
<reference evidence="1 2" key="1">
    <citation type="submission" date="2018-12" db="EMBL/GenBank/DDBJ databases">
        <title>Hymenobacter gummosus sp. nov., isolated from a spring.</title>
        <authorList>
            <person name="Nie L."/>
        </authorList>
    </citation>
    <scope>NUCLEOTIDE SEQUENCE [LARGE SCALE GENOMIC DNA]</scope>
    <source>
        <strain evidence="1 2">KCTC 52166</strain>
    </source>
</reference>
<dbReference type="SUPFAM" id="SSF53187">
    <property type="entry name" value="Zn-dependent exopeptidases"/>
    <property type="match status" value="1"/>
</dbReference>